<feature type="region of interest" description="Disordered" evidence="2">
    <location>
        <begin position="1"/>
        <end position="23"/>
    </location>
</feature>
<dbReference type="GO" id="GO:0016301">
    <property type="term" value="F:kinase activity"/>
    <property type="evidence" value="ECO:0007669"/>
    <property type="project" value="UniProtKB-KW"/>
</dbReference>
<sequence>MVSPAHAPQNSDVTPHDGNEPLTPELARYAFTESGPWVIDRDELDWDVGLGVIRTALAREVPRLTTPKRIPPLGRLVTVGSRIAWALAGWVVHERRAKDRGPRMEGLSRRLRQAAEDLGPTYIKLGQIISSGAGIFPDELVAQFALLRDKVPAEDFDVVRQVVETDLGRPLEEVFARFERTPLAAASIAQVHVATLLTGEEVVVKVQRPTIRTAVYRDLEVMAWLAPFLIGRIPVSALANPPALVELFTETITEELDFRLEAENMLDVAEVFAHLDQRGFVVARPHPTLVTRRVLVMERLQGYGWEDIEGMIAAGISGRDVIRTGMVGFTEGAMVHGIFHGDLHGGNLFVLADGRIALLDFGITARMTEKERMAFLRLMITGATGDIKGQLGAFRDLGALPDDVDLDWVIEELRLDGEVFDPTQMSQEEMMAELQRITKALLGMGARLPKILMLYVKNLVFLDGAIATLAPDLDIMAEVMNLFASMAGRHGDVLAAQMGLLAGEEIAVDETAVRAAFGMTEEDPNPLTHEELRRRRDMIRSRMGKR</sequence>
<reference evidence="4 5" key="1">
    <citation type="submission" date="2020-10" db="EMBL/GenBank/DDBJ databases">
        <title>Connecting structure to function with the recovery of over 1000 high-quality activated sludge metagenome-assembled genomes encoding full-length rRNA genes using long-read sequencing.</title>
        <authorList>
            <person name="Singleton C.M."/>
            <person name="Petriglieri F."/>
            <person name="Kristensen J.M."/>
            <person name="Kirkegaard R.H."/>
            <person name="Michaelsen T.Y."/>
            <person name="Andersen M.H."/>
            <person name="Karst S.M."/>
            <person name="Dueholm M.S."/>
            <person name="Nielsen P.H."/>
            <person name="Albertsen M."/>
        </authorList>
    </citation>
    <scope>NUCLEOTIDE SEQUENCE [LARGE SCALE GENOMIC DNA]</scope>
    <source>
        <strain evidence="4">Lyne_18-Q3-R50-59_MAXAC.006</strain>
    </source>
</reference>
<organism evidence="4 5">
    <name type="scientific">Candidatus Neomicrothrix subdominans</name>
    <dbReference type="NCBI Taxonomy" id="2954438"/>
    <lineage>
        <taxon>Bacteria</taxon>
        <taxon>Bacillati</taxon>
        <taxon>Actinomycetota</taxon>
        <taxon>Acidimicrobiia</taxon>
        <taxon>Acidimicrobiales</taxon>
        <taxon>Microthrixaceae</taxon>
        <taxon>Candidatus Neomicrothrix</taxon>
    </lineage>
</organism>
<gene>
    <name evidence="4" type="ORF">IPN02_17945</name>
</gene>
<dbReference type="InterPro" id="IPR050154">
    <property type="entry name" value="UbiB_kinase"/>
</dbReference>
<dbReference type="InterPro" id="IPR004147">
    <property type="entry name" value="ABC1_dom"/>
</dbReference>
<name>A0A936NE53_9ACTN</name>
<comment type="similarity">
    <text evidence="1">Belongs to the protein kinase superfamily. ADCK protein kinase family.</text>
</comment>
<accession>A0A936NE53</accession>
<dbReference type="EMBL" id="JADJZA010000010">
    <property type="protein sequence ID" value="MBK9298668.1"/>
    <property type="molecule type" value="Genomic_DNA"/>
</dbReference>
<evidence type="ECO:0000259" key="3">
    <source>
        <dbReference type="Pfam" id="PF03109"/>
    </source>
</evidence>
<dbReference type="Proteomes" id="UP000727993">
    <property type="component" value="Unassembled WGS sequence"/>
</dbReference>
<dbReference type="PANTHER" id="PTHR10566">
    <property type="entry name" value="CHAPERONE-ACTIVITY OF BC1 COMPLEX CABC1 -RELATED"/>
    <property type="match status" value="1"/>
</dbReference>
<keyword evidence="4" id="KW-0808">Transferase</keyword>
<dbReference type="SUPFAM" id="SSF56112">
    <property type="entry name" value="Protein kinase-like (PK-like)"/>
    <property type="match status" value="1"/>
</dbReference>
<dbReference type="PANTHER" id="PTHR10566:SF113">
    <property type="entry name" value="PROTEIN ACTIVITY OF BC1 COMPLEX KINASE 7, CHLOROPLASTIC"/>
    <property type="match status" value="1"/>
</dbReference>
<evidence type="ECO:0000313" key="5">
    <source>
        <dbReference type="Proteomes" id="UP000727993"/>
    </source>
</evidence>
<dbReference type="Pfam" id="PF03109">
    <property type="entry name" value="ABC1"/>
    <property type="match status" value="1"/>
</dbReference>
<comment type="caution">
    <text evidence="4">The sequence shown here is derived from an EMBL/GenBank/DDBJ whole genome shotgun (WGS) entry which is preliminary data.</text>
</comment>
<dbReference type="CDD" id="cd05121">
    <property type="entry name" value="ABC1_ADCK3-like"/>
    <property type="match status" value="1"/>
</dbReference>
<feature type="domain" description="ABC1 atypical kinase-like" evidence="3">
    <location>
        <begin position="147"/>
        <end position="388"/>
    </location>
</feature>
<evidence type="ECO:0000313" key="4">
    <source>
        <dbReference type="EMBL" id="MBK9298668.1"/>
    </source>
</evidence>
<evidence type="ECO:0000256" key="2">
    <source>
        <dbReference type="SAM" id="MobiDB-lite"/>
    </source>
</evidence>
<proteinExistence type="inferred from homology"/>
<protein>
    <submittedName>
        <fullName evidence="4">AarF/ABC1/UbiB kinase family protein</fullName>
    </submittedName>
</protein>
<dbReference type="InterPro" id="IPR011009">
    <property type="entry name" value="Kinase-like_dom_sf"/>
</dbReference>
<keyword evidence="4" id="KW-0418">Kinase</keyword>
<evidence type="ECO:0000256" key="1">
    <source>
        <dbReference type="ARBA" id="ARBA00009670"/>
    </source>
</evidence>
<dbReference type="AlphaFoldDB" id="A0A936NE53"/>